<dbReference type="AlphaFoldDB" id="A0AB73TZY6"/>
<evidence type="ECO:0000313" key="1">
    <source>
        <dbReference type="EMBL" id="QDF70083.1"/>
    </source>
</evidence>
<gene>
    <name evidence="1" type="ORF">FJK96_07945</name>
</gene>
<protein>
    <submittedName>
        <fullName evidence="1">Uncharacterized protein</fullName>
    </submittedName>
</protein>
<accession>A0AB73TZY6</accession>
<evidence type="ECO:0000313" key="2">
    <source>
        <dbReference type="Proteomes" id="UP000317728"/>
    </source>
</evidence>
<reference evidence="1 2" key="1">
    <citation type="submission" date="2019-06" db="EMBL/GenBank/DDBJ databases">
        <title>Whole geneome sequnce of Mycobacteroides chelonae M77 isolated from bovine milk from Meghalaya, India.</title>
        <authorList>
            <person name="Vise E."/>
            <person name="Das S."/>
            <person name="Garg A."/>
            <person name="Ghatak S."/>
            <person name="Shakuntala I."/>
            <person name="Milton A.A.P."/>
            <person name="Karam A."/>
            <person name="Sanjukta R."/>
            <person name="Puro K."/>
            <person name="Sen A."/>
        </authorList>
    </citation>
    <scope>NUCLEOTIDE SEQUENCE [LARGE SCALE GENOMIC DNA]</scope>
    <source>
        <strain evidence="1 2">M77</strain>
    </source>
</reference>
<name>A0AB73TZY6_MYCCH</name>
<dbReference type="EMBL" id="CP041150">
    <property type="protein sequence ID" value="QDF70083.1"/>
    <property type="molecule type" value="Genomic_DNA"/>
</dbReference>
<organism evidence="1 2">
    <name type="scientific">Mycobacteroides chelonae</name>
    <name type="common">Mycobacterium chelonae</name>
    <dbReference type="NCBI Taxonomy" id="1774"/>
    <lineage>
        <taxon>Bacteria</taxon>
        <taxon>Bacillati</taxon>
        <taxon>Actinomycetota</taxon>
        <taxon>Actinomycetes</taxon>
        <taxon>Mycobacteriales</taxon>
        <taxon>Mycobacteriaceae</taxon>
        <taxon>Mycobacteroides</taxon>
    </lineage>
</organism>
<dbReference type="Proteomes" id="UP000317728">
    <property type="component" value="Chromosome"/>
</dbReference>
<proteinExistence type="predicted"/>
<sequence length="61" mass="6815">MTISSGVIVTAEFYARVTTAYVTAGRTLATDRRIKRAACRWLRSSRYNIADQTSIVIESLC</sequence>